<feature type="compositionally biased region" description="Polar residues" evidence="2">
    <location>
        <begin position="546"/>
        <end position="563"/>
    </location>
</feature>
<feature type="compositionally biased region" description="Polar residues" evidence="2">
    <location>
        <begin position="830"/>
        <end position="841"/>
    </location>
</feature>
<feature type="coiled-coil region" evidence="1">
    <location>
        <begin position="48"/>
        <end position="166"/>
    </location>
</feature>
<feature type="compositionally biased region" description="Polar residues" evidence="2">
    <location>
        <begin position="641"/>
        <end position="650"/>
    </location>
</feature>
<evidence type="ECO:0000313" key="3">
    <source>
        <dbReference type="EMBL" id="KAJ3487256.1"/>
    </source>
</evidence>
<evidence type="ECO:0000313" key="4">
    <source>
        <dbReference type="Proteomes" id="UP001212997"/>
    </source>
</evidence>
<keyword evidence="1" id="KW-0175">Coiled coil</keyword>
<sequence>MDAYDSPPSPLSATPTQPSRRSTTDKATTRKRRSKHHDHRSSSYILNNTDLAQLLISEEREARELRDAISTLTERLRVETTRADSAEQKLTSTLIKFKEVSGAKVVVQQDFNRVSEELRLYKLQLDNAQKEIHKAQDVIDVLEKERNDAEESAARARSTARKLKEEKLVMQAREDGRREGMQQGFERGRRLGFEEGRAAGYESGRAAALREFQDDREIQPRSTPPRPVSHRSISLRQSLSQSRLRQSTTPVDLQDDVHIPSPPPSRPLTGAFTHVPIPEPVIVQNVHIPEPVIPINGQGDYLPDGWIPTIDEDERIRLPPPHELTTTPTTSPPAGAALRMDNTTPVLTIPPPSTPNEVLESHSQQPTPSYYTPPDASPIDSESSGKLRRPRRRNSMESESTTISQFEILGPPIAPSARSVGGVERPESVLSAIKEESQRGSSGANSPNAPHSSPMGISGPEPHHIVSALNRSSVSQLEGLVYPRPGDGRDPQSSDSEPEQQGRGRMVSGNSPARSHLSPPSRSRSRQSVASSNGGYNFVVEPPSRPDSNQSQTSLTSQGQAPNLLSAIDAEISLQLPIEPPSISDEPPQPSYASSPVPNYGAPTPGLNPIPPQYPYTPSSNIVNELPPGFVPYGPPTPTPSLSNRQSQYAPSRPASVASGPRIYAEPVTPAAVPLPPSIVPSVHRLYTPAATHMSTPSMHPAHANGTVDPVDHDYSRSHVLPEIQSYRTLIESTSSFDSLTTPPTRARRISSATSATTRAAAERRQSERGSVVGSASKAGRSTPAPEPSYVAAPIPPDVEYPRPPSAVGSVSPLPPNSQPQPSRTRSRSGSVLSTATSATTRAVKVPLPPSTVAGSPASIYTKVSRRGGSAVGRDR</sequence>
<dbReference type="EMBL" id="JANAWD010000097">
    <property type="protein sequence ID" value="KAJ3487256.1"/>
    <property type="molecule type" value="Genomic_DNA"/>
</dbReference>
<reference evidence="3" key="1">
    <citation type="submission" date="2022-07" db="EMBL/GenBank/DDBJ databases">
        <title>Genome Sequence of Physisporinus lineatus.</title>
        <authorList>
            <person name="Buettner E."/>
        </authorList>
    </citation>
    <scope>NUCLEOTIDE SEQUENCE</scope>
    <source>
        <strain evidence="3">VT162</strain>
    </source>
</reference>
<feature type="compositionally biased region" description="Low complexity" evidence="2">
    <location>
        <begin position="323"/>
        <end position="333"/>
    </location>
</feature>
<protein>
    <submittedName>
        <fullName evidence="3">Uncharacterized protein</fullName>
    </submittedName>
</protein>
<feature type="compositionally biased region" description="Polar residues" evidence="2">
    <location>
        <begin position="361"/>
        <end position="370"/>
    </location>
</feature>
<feature type="region of interest" description="Disordered" evidence="2">
    <location>
        <begin position="1"/>
        <end position="44"/>
    </location>
</feature>
<feature type="compositionally biased region" description="Polar residues" evidence="2">
    <location>
        <begin position="11"/>
        <end position="21"/>
    </location>
</feature>
<feature type="compositionally biased region" description="Pro residues" evidence="2">
    <location>
        <begin position="606"/>
        <end position="615"/>
    </location>
</feature>
<comment type="caution">
    <text evidence="3">The sequence shown here is derived from an EMBL/GenBank/DDBJ whole genome shotgun (WGS) entry which is preliminary data.</text>
</comment>
<feature type="compositionally biased region" description="Low complexity" evidence="2">
    <location>
        <begin position="230"/>
        <end position="247"/>
    </location>
</feature>
<feature type="region of interest" description="Disordered" evidence="2">
    <location>
        <begin position="735"/>
        <end position="876"/>
    </location>
</feature>
<feature type="compositionally biased region" description="Basic residues" evidence="2">
    <location>
        <begin position="29"/>
        <end position="39"/>
    </location>
</feature>
<gene>
    <name evidence="3" type="ORF">NLI96_g3660</name>
</gene>
<feature type="compositionally biased region" description="Low complexity" evidence="2">
    <location>
        <begin position="511"/>
        <end position="532"/>
    </location>
</feature>
<organism evidence="3 4">
    <name type="scientific">Meripilus lineatus</name>
    <dbReference type="NCBI Taxonomy" id="2056292"/>
    <lineage>
        <taxon>Eukaryota</taxon>
        <taxon>Fungi</taxon>
        <taxon>Dikarya</taxon>
        <taxon>Basidiomycota</taxon>
        <taxon>Agaricomycotina</taxon>
        <taxon>Agaricomycetes</taxon>
        <taxon>Polyporales</taxon>
        <taxon>Meripilaceae</taxon>
        <taxon>Meripilus</taxon>
    </lineage>
</organism>
<feature type="compositionally biased region" description="Pro residues" evidence="2">
    <location>
        <begin position="794"/>
        <end position="805"/>
    </location>
</feature>
<accession>A0AAD5VB78</accession>
<name>A0AAD5VB78_9APHY</name>
<dbReference type="AlphaFoldDB" id="A0AAD5VB78"/>
<dbReference type="Proteomes" id="UP001212997">
    <property type="component" value="Unassembled WGS sequence"/>
</dbReference>
<evidence type="ECO:0000256" key="1">
    <source>
        <dbReference type="SAM" id="Coils"/>
    </source>
</evidence>
<evidence type="ECO:0000256" key="2">
    <source>
        <dbReference type="SAM" id="MobiDB-lite"/>
    </source>
</evidence>
<proteinExistence type="predicted"/>
<feature type="compositionally biased region" description="Low complexity" evidence="2">
    <location>
        <begin position="750"/>
        <end position="760"/>
    </location>
</feature>
<feature type="compositionally biased region" description="Pro residues" evidence="2">
    <location>
        <begin position="629"/>
        <end position="639"/>
    </location>
</feature>
<feature type="compositionally biased region" description="Polar residues" evidence="2">
    <location>
        <begin position="439"/>
        <end position="451"/>
    </location>
</feature>
<feature type="region of interest" description="Disordered" evidence="2">
    <location>
        <begin position="318"/>
        <end position="660"/>
    </location>
</feature>
<feature type="compositionally biased region" description="Polar residues" evidence="2">
    <location>
        <begin position="735"/>
        <end position="744"/>
    </location>
</feature>
<keyword evidence="4" id="KW-1185">Reference proteome</keyword>
<feature type="region of interest" description="Disordered" evidence="2">
    <location>
        <begin position="210"/>
        <end position="273"/>
    </location>
</feature>